<sequence length="23" mass="2674">MCESARTNDLDLQYKNLSMSLIK</sequence>
<dbReference type="Proteomes" id="UP000299102">
    <property type="component" value="Unassembled WGS sequence"/>
</dbReference>
<reference evidence="1 2" key="1">
    <citation type="journal article" date="2019" name="Commun. Biol.">
        <title>The bagworm genome reveals a unique fibroin gene that provides high tensile strength.</title>
        <authorList>
            <person name="Kono N."/>
            <person name="Nakamura H."/>
            <person name="Ohtoshi R."/>
            <person name="Tomita M."/>
            <person name="Numata K."/>
            <person name="Arakawa K."/>
        </authorList>
    </citation>
    <scope>NUCLEOTIDE SEQUENCE [LARGE SCALE GENOMIC DNA]</scope>
</reference>
<proteinExistence type="predicted"/>
<evidence type="ECO:0000313" key="2">
    <source>
        <dbReference type="Proteomes" id="UP000299102"/>
    </source>
</evidence>
<comment type="caution">
    <text evidence="1">The sequence shown here is derived from an EMBL/GenBank/DDBJ whole genome shotgun (WGS) entry which is preliminary data.</text>
</comment>
<protein>
    <submittedName>
        <fullName evidence="1">Uncharacterized protein</fullName>
    </submittedName>
</protein>
<name>A0A4C1SX87_EUMVA</name>
<gene>
    <name evidence="1" type="ORF">EVAR_100041_1</name>
</gene>
<evidence type="ECO:0000313" key="1">
    <source>
        <dbReference type="EMBL" id="GBP05641.1"/>
    </source>
</evidence>
<dbReference type="AlphaFoldDB" id="A0A4C1SX87"/>
<accession>A0A4C1SX87</accession>
<organism evidence="1 2">
    <name type="scientific">Eumeta variegata</name>
    <name type="common">Bagworm moth</name>
    <name type="synonym">Eumeta japonica</name>
    <dbReference type="NCBI Taxonomy" id="151549"/>
    <lineage>
        <taxon>Eukaryota</taxon>
        <taxon>Metazoa</taxon>
        <taxon>Ecdysozoa</taxon>
        <taxon>Arthropoda</taxon>
        <taxon>Hexapoda</taxon>
        <taxon>Insecta</taxon>
        <taxon>Pterygota</taxon>
        <taxon>Neoptera</taxon>
        <taxon>Endopterygota</taxon>
        <taxon>Lepidoptera</taxon>
        <taxon>Glossata</taxon>
        <taxon>Ditrysia</taxon>
        <taxon>Tineoidea</taxon>
        <taxon>Psychidae</taxon>
        <taxon>Oiketicinae</taxon>
        <taxon>Eumeta</taxon>
    </lineage>
</organism>
<feature type="non-terminal residue" evidence="1">
    <location>
        <position position="23"/>
    </location>
</feature>
<dbReference type="EMBL" id="BGZK01003927">
    <property type="protein sequence ID" value="GBP05641.1"/>
    <property type="molecule type" value="Genomic_DNA"/>
</dbReference>
<keyword evidence="2" id="KW-1185">Reference proteome</keyword>